<dbReference type="GO" id="GO:0003796">
    <property type="term" value="F:lysozyme activity"/>
    <property type="evidence" value="ECO:0007669"/>
    <property type="project" value="InterPro"/>
</dbReference>
<dbReference type="InterPro" id="IPR002196">
    <property type="entry name" value="Glyco_hydro_24"/>
</dbReference>
<sequence>MQKNGTDELKEFEGYVKKYVKKSLNSDQFDALVSFAYNTGEGAIKSVANIINSKRFSKVRSEMAKYNKVTIEENGKE</sequence>
<dbReference type="GO" id="GO:0031640">
    <property type="term" value="P:killing of cells of another organism"/>
    <property type="evidence" value="ECO:0007669"/>
    <property type="project" value="UniProtKB-KW"/>
</dbReference>
<dbReference type="AlphaFoldDB" id="A0A9N9BCW6"/>
<protein>
    <submittedName>
        <fullName evidence="3">3476_t:CDS:1</fullName>
    </submittedName>
</protein>
<dbReference type="OrthoDB" id="2413956at2759"/>
<dbReference type="Proteomes" id="UP000789396">
    <property type="component" value="Unassembled WGS sequence"/>
</dbReference>
<reference evidence="3" key="1">
    <citation type="submission" date="2021-06" db="EMBL/GenBank/DDBJ databases">
        <authorList>
            <person name="Kallberg Y."/>
            <person name="Tangrot J."/>
            <person name="Rosling A."/>
        </authorList>
    </citation>
    <scope>NUCLEOTIDE SEQUENCE</scope>
    <source>
        <strain evidence="3">IN212</strain>
    </source>
</reference>
<keyword evidence="1" id="KW-0929">Antimicrobial</keyword>
<dbReference type="InterPro" id="IPR023346">
    <property type="entry name" value="Lysozyme-like_dom_sf"/>
</dbReference>
<dbReference type="Pfam" id="PF00959">
    <property type="entry name" value="Phage_lysozyme"/>
    <property type="match status" value="1"/>
</dbReference>
<dbReference type="Gene3D" id="1.10.530.40">
    <property type="match status" value="1"/>
</dbReference>
<evidence type="ECO:0000256" key="2">
    <source>
        <dbReference type="ARBA" id="ARBA00022638"/>
    </source>
</evidence>
<dbReference type="GO" id="GO:0009253">
    <property type="term" value="P:peptidoglycan catabolic process"/>
    <property type="evidence" value="ECO:0007669"/>
    <property type="project" value="InterPro"/>
</dbReference>
<accession>A0A9N9BCW6</accession>
<evidence type="ECO:0000256" key="1">
    <source>
        <dbReference type="ARBA" id="ARBA00022529"/>
    </source>
</evidence>
<evidence type="ECO:0000313" key="4">
    <source>
        <dbReference type="Proteomes" id="UP000789396"/>
    </source>
</evidence>
<keyword evidence="2" id="KW-0081">Bacteriolytic enzyme</keyword>
<feature type="non-terminal residue" evidence="3">
    <location>
        <position position="77"/>
    </location>
</feature>
<gene>
    <name evidence="3" type="ORF">RFULGI_LOCUS5037</name>
</gene>
<proteinExistence type="predicted"/>
<dbReference type="GO" id="GO:0042742">
    <property type="term" value="P:defense response to bacterium"/>
    <property type="evidence" value="ECO:0007669"/>
    <property type="project" value="UniProtKB-KW"/>
</dbReference>
<dbReference type="InterPro" id="IPR023347">
    <property type="entry name" value="Lysozyme_dom_sf"/>
</dbReference>
<dbReference type="SUPFAM" id="SSF53955">
    <property type="entry name" value="Lysozyme-like"/>
    <property type="match status" value="1"/>
</dbReference>
<evidence type="ECO:0000313" key="3">
    <source>
        <dbReference type="EMBL" id="CAG8560482.1"/>
    </source>
</evidence>
<dbReference type="EMBL" id="CAJVPZ010005380">
    <property type="protein sequence ID" value="CAG8560482.1"/>
    <property type="molecule type" value="Genomic_DNA"/>
</dbReference>
<comment type="caution">
    <text evidence="3">The sequence shown here is derived from an EMBL/GenBank/DDBJ whole genome shotgun (WGS) entry which is preliminary data.</text>
</comment>
<keyword evidence="4" id="KW-1185">Reference proteome</keyword>
<name>A0A9N9BCW6_9GLOM</name>
<organism evidence="3 4">
    <name type="scientific">Racocetra fulgida</name>
    <dbReference type="NCBI Taxonomy" id="60492"/>
    <lineage>
        <taxon>Eukaryota</taxon>
        <taxon>Fungi</taxon>
        <taxon>Fungi incertae sedis</taxon>
        <taxon>Mucoromycota</taxon>
        <taxon>Glomeromycotina</taxon>
        <taxon>Glomeromycetes</taxon>
        <taxon>Diversisporales</taxon>
        <taxon>Gigasporaceae</taxon>
        <taxon>Racocetra</taxon>
    </lineage>
</organism>
<dbReference type="GO" id="GO:0016998">
    <property type="term" value="P:cell wall macromolecule catabolic process"/>
    <property type="evidence" value="ECO:0007669"/>
    <property type="project" value="InterPro"/>
</dbReference>